<feature type="chain" id="PRO_5017325461" description="Integral membrane protein" evidence="2">
    <location>
        <begin position="22"/>
        <end position="172"/>
    </location>
</feature>
<keyword evidence="1" id="KW-1133">Transmembrane helix</keyword>
<comment type="caution">
    <text evidence="3">The sequence shown here is derived from an EMBL/GenBank/DDBJ whole genome shotgun (WGS) entry which is preliminary data.</text>
</comment>
<keyword evidence="1" id="KW-0812">Transmembrane</keyword>
<evidence type="ECO:0008006" key="4">
    <source>
        <dbReference type="Google" id="ProtNLM"/>
    </source>
</evidence>
<proteinExistence type="predicted"/>
<evidence type="ECO:0000313" key="3">
    <source>
        <dbReference type="EMBL" id="EKE29224.1"/>
    </source>
</evidence>
<keyword evidence="2" id="KW-0732">Signal</keyword>
<gene>
    <name evidence="3" type="ORF">ACD_2C00207G0010</name>
</gene>
<feature type="transmembrane region" description="Helical" evidence="1">
    <location>
        <begin position="79"/>
        <end position="100"/>
    </location>
</feature>
<evidence type="ECO:0000256" key="1">
    <source>
        <dbReference type="SAM" id="Phobius"/>
    </source>
</evidence>
<feature type="signal peptide" evidence="2">
    <location>
        <begin position="1"/>
        <end position="21"/>
    </location>
</feature>
<dbReference type="AlphaFoldDB" id="K2GFX0"/>
<organism evidence="3">
    <name type="scientific">uncultured bacterium</name>
    <name type="common">gcode 4</name>
    <dbReference type="NCBI Taxonomy" id="1234023"/>
    <lineage>
        <taxon>Bacteria</taxon>
        <taxon>environmental samples</taxon>
    </lineage>
</organism>
<feature type="transmembrane region" description="Helical" evidence="1">
    <location>
        <begin position="112"/>
        <end position="131"/>
    </location>
</feature>
<protein>
    <recommendedName>
        <fullName evidence="4">Integral membrane protein</fullName>
    </recommendedName>
</protein>
<reference evidence="3" key="1">
    <citation type="journal article" date="2012" name="Science">
        <title>Fermentation, hydrogen, and sulfur metabolism in multiple uncultivated bacterial phyla.</title>
        <authorList>
            <person name="Wrighton K.C."/>
            <person name="Thomas B.C."/>
            <person name="Sharon I."/>
            <person name="Miller C.S."/>
            <person name="Castelle C.J."/>
            <person name="VerBerkmoes N.C."/>
            <person name="Wilkins M.J."/>
            <person name="Hettich R.L."/>
            <person name="Lipton M.S."/>
            <person name="Williams K.H."/>
            <person name="Long P.E."/>
            <person name="Banfield J.F."/>
        </authorList>
    </citation>
    <scope>NUCLEOTIDE SEQUENCE [LARGE SCALE GENOMIC DNA]</scope>
</reference>
<accession>K2GFX0</accession>
<keyword evidence="1" id="KW-0472">Membrane</keyword>
<evidence type="ECO:0000256" key="2">
    <source>
        <dbReference type="SAM" id="SignalP"/>
    </source>
</evidence>
<feature type="transmembrane region" description="Helical" evidence="1">
    <location>
        <begin position="152"/>
        <end position="171"/>
    </location>
</feature>
<feature type="transmembrane region" description="Helical" evidence="1">
    <location>
        <begin position="45"/>
        <end position="67"/>
    </location>
</feature>
<name>K2GFX0_9BACT</name>
<sequence length="172" mass="20696">MKKTIYFLSPFLLLLKSNTYAMCPVCTLAAVAWVELSHYLWIDDTITGLWIWGMLVSVSMWTINWFDRKKIKFFLKKKLTYAFWFSSVIIPLYYGKLILWNPANMIWWIDKLLLWIIIWTVLFFITAKYYLYLKAKNWGRAHFPFQKIAMTVWVLTSASLLFYYLTSFIYAI</sequence>
<dbReference type="EMBL" id="AMFJ01000207">
    <property type="protein sequence ID" value="EKE29224.1"/>
    <property type="molecule type" value="Genomic_DNA"/>
</dbReference>